<evidence type="ECO:0000313" key="2">
    <source>
        <dbReference type="EMBL" id="OQP51569.1"/>
    </source>
</evidence>
<accession>A0ABX3NZV1</accession>
<keyword evidence="3" id="KW-1185">Reference proteome</keyword>
<sequence>MNLRRVSRQLAVAASCFVAAQVMGQSKKLNVLNISTPQQLQQYFKYTGHDVPLISGHRGGPDVNAPENSLEAFEHSLQFTPATFEIDPHLTKDSVVVLLHDDTLDRTTTGKGKLNSYTWEEAKKFKLKDVNGNVTPYRIPTLEEAIIWAKGRTVLILDKKDVPMETTAKLIKKHHAEAWVMITVHNAKQAKFYYDDNKNVMFEAFVKTKQAMEEYEQAGIPWQQIMAYIGPDIKPENKELIELLHQRGVMCMISSAPTYDKLPTTEERAKAYTAIIKSGVDVIEADRAIEAAAAVKSLAPASSDKNKFFGKK</sequence>
<dbReference type="Gene3D" id="3.20.20.190">
    <property type="entry name" value="Phosphatidylinositol (PI) phosphodiesterase"/>
    <property type="match status" value="1"/>
</dbReference>
<dbReference type="InterPro" id="IPR030395">
    <property type="entry name" value="GP_PDE_dom"/>
</dbReference>
<proteinExistence type="predicted"/>
<organism evidence="2 3">
    <name type="scientific">Niastella koreensis</name>
    <dbReference type="NCBI Taxonomy" id="354356"/>
    <lineage>
        <taxon>Bacteria</taxon>
        <taxon>Pseudomonadati</taxon>
        <taxon>Bacteroidota</taxon>
        <taxon>Chitinophagia</taxon>
        <taxon>Chitinophagales</taxon>
        <taxon>Chitinophagaceae</taxon>
        <taxon>Niastella</taxon>
    </lineage>
</organism>
<evidence type="ECO:0000259" key="1">
    <source>
        <dbReference type="PROSITE" id="PS51704"/>
    </source>
</evidence>
<dbReference type="InterPro" id="IPR017946">
    <property type="entry name" value="PLC-like_Pdiesterase_TIM-brl"/>
</dbReference>
<feature type="domain" description="GP-PDE" evidence="1">
    <location>
        <begin position="52"/>
        <end position="295"/>
    </location>
</feature>
<dbReference type="CDD" id="cd08566">
    <property type="entry name" value="GDPD_AtGDE_like"/>
    <property type="match status" value="1"/>
</dbReference>
<dbReference type="PANTHER" id="PTHR46320:SF1">
    <property type="entry name" value="GLYCEROPHOSPHODIESTER PHOSPHODIESTERASE 1"/>
    <property type="match status" value="1"/>
</dbReference>
<reference evidence="2 3" key="1">
    <citation type="submission" date="2016-04" db="EMBL/GenBank/DDBJ databases">
        <authorList>
            <person name="Chen L."/>
            <person name="Zhuang W."/>
            <person name="Wang G."/>
        </authorList>
    </citation>
    <scope>NUCLEOTIDE SEQUENCE [LARGE SCALE GENOMIC DNA]</scope>
    <source>
        <strain evidence="3">GR20</strain>
    </source>
</reference>
<protein>
    <submittedName>
        <fullName evidence="2">Glycerophosphodiester phosphodiesterase</fullName>
    </submittedName>
</protein>
<dbReference type="PANTHER" id="PTHR46320">
    <property type="entry name" value="GLYCEROPHOSPHODIESTER PHOSPHODIESTERASE 1"/>
    <property type="match status" value="1"/>
</dbReference>
<dbReference type="SUPFAM" id="SSF51695">
    <property type="entry name" value="PLC-like phosphodiesterases"/>
    <property type="match status" value="1"/>
</dbReference>
<comment type="caution">
    <text evidence="2">The sequence shown here is derived from an EMBL/GenBank/DDBJ whole genome shotgun (WGS) entry which is preliminary data.</text>
</comment>
<dbReference type="EMBL" id="LWBO01000005">
    <property type="protein sequence ID" value="OQP51569.1"/>
    <property type="molecule type" value="Genomic_DNA"/>
</dbReference>
<evidence type="ECO:0000313" key="3">
    <source>
        <dbReference type="Proteomes" id="UP000192277"/>
    </source>
</evidence>
<dbReference type="Proteomes" id="UP000192277">
    <property type="component" value="Unassembled WGS sequence"/>
</dbReference>
<dbReference type="PROSITE" id="PS51704">
    <property type="entry name" value="GP_PDE"/>
    <property type="match status" value="1"/>
</dbReference>
<dbReference type="Pfam" id="PF03009">
    <property type="entry name" value="GDPD"/>
    <property type="match status" value="1"/>
</dbReference>
<name>A0ABX3NZV1_9BACT</name>
<dbReference type="RefSeq" id="WP_014219726.1">
    <property type="nucleotide sequence ID" value="NZ_LWBO01000005.1"/>
</dbReference>
<gene>
    <name evidence="2" type="ORF">A4D02_26000</name>
</gene>